<dbReference type="AlphaFoldDB" id="A0AAJ0EVP7"/>
<dbReference type="Gene3D" id="3.40.50.1820">
    <property type="entry name" value="alpha/beta hydrolase"/>
    <property type="match status" value="1"/>
</dbReference>
<dbReference type="SUPFAM" id="SSF53474">
    <property type="entry name" value="alpha/beta-Hydrolases"/>
    <property type="match status" value="1"/>
</dbReference>
<dbReference type="EMBL" id="JAHMHR010000009">
    <property type="protein sequence ID" value="KAK1689004.1"/>
    <property type="molecule type" value="Genomic_DNA"/>
</dbReference>
<dbReference type="InterPro" id="IPR002018">
    <property type="entry name" value="CarbesteraseB"/>
</dbReference>
<proteinExistence type="predicted"/>
<gene>
    <name evidence="2" type="ORF">BDP55DRAFT_761196</name>
</gene>
<dbReference type="InterPro" id="IPR029058">
    <property type="entry name" value="AB_hydrolase_fold"/>
</dbReference>
<dbReference type="GeneID" id="85465390"/>
<comment type="caution">
    <text evidence="2">The sequence shown here is derived from an EMBL/GenBank/DDBJ whole genome shotgun (WGS) entry which is preliminary data.</text>
</comment>
<evidence type="ECO:0000313" key="3">
    <source>
        <dbReference type="Proteomes" id="UP001224890"/>
    </source>
</evidence>
<dbReference type="Pfam" id="PF00135">
    <property type="entry name" value="COesterase"/>
    <property type="match status" value="1"/>
</dbReference>
<dbReference type="RefSeq" id="XP_060432699.1">
    <property type="nucleotide sequence ID" value="XM_060580864.1"/>
</dbReference>
<feature type="domain" description="Carboxylesterase type B" evidence="1">
    <location>
        <begin position="32"/>
        <end position="534"/>
    </location>
</feature>
<sequence>MALAGWLAVTSASTVDRSPIVDLGYAAHQASHNQKAGYYNFSNIQYANAPRFSAPTPIKSVNRSVNLGQRASICLAAFPAWYGISSLYQSGQLSLDEVNSTFAESQSVTPNSGSESIGRYLNAADTTVTEDCLVLDVVVPDRLWGKSRNHSHSAAPVIVWLHGGSYVLGHKNFAAHPAGLIAKAQEDGSDGVIHVALHYRLGLFGWMSGPAFIEQGGVANLGLRDQRLALEWIWENIHLFSGDPDNVTVLGEFTGGGSILHQLTASSSSSGAPFKRAILKSPGFEPMEGPAKQNLQYRRVLEWASYFSNSTVSSLDDLKQLPFDVIIAKSYWGAWVPWGPAVDNDFVEDLPGVLLSNGKFDKSVEIPTSHNSDEGFIFTSPLIKTDHEYVSGFLQNLLPDASDDVIDYIKTELYPAVYDGTHPWKTPLERTSATIAEAWFICNNQFLNEALGGDAHNYLFDVPPGYHGTDIAHTFFNGEATTLQAYVTIFAKTGGPNAVNIPWVPVYGQNATYVSIYDELPVSNNDAMDRCSWWQRAVYRS</sequence>
<dbReference type="Proteomes" id="UP001224890">
    <property type="component" value="Unassembled WGS sequence"/>
</dbReference>
<reference evidence="2" key="1">
    <citation type="submission" date="2021-06" db="EMBL/GenBank/DDBJ databases">
        <title>Comparative genomics, transcriptomics and evolutionary studies reveal genomic signatures of adaptation to plant cell wall in hemibiotrophic fungi.</title>
        <authorList>
            <consortium name="DOE Joint Genome Institute"/>
            <person name="Baroncelli R."/>
            <person name="Diaz J.F."/>
            <person name="Benocci T."/>
            <person name="Peng M."/>
            <person name="Battaglia E."/>
            <person name="Haridas S."/>
            <person name="Andreopoulos W."/>
            <person name="Labutti K."/>
            <person name="Pangilinan J."/>
            <person name="Floch G.L."/>
            <person name="Makela M.R."/>
            <person name="Henrissat B."/>
            <person name="Grigoriev I.V."/>
            <person name="Crouch J.A."/>
            <person name="De Vries R.P."/>
            <person name="Sukno S.A."/>
            <person name="Thon M.R."/>
        </authorList>
    </citation>
    <scope>NUCLEOTIDE SEQUENCE</scope>
    <source>
        <strain evidence="2">CBS 193.32</strain>
    </source>
</reference>
<evidence type="ECO:0000259" key="1">
    <source>
        <dbReference type="Pfam" id="PF00135"/>
    </source>
</evidence>
<name>A0AAJ0EVP7_9PEZI</name>
<keyword evidence="3" id="KW-1185">Reference proteome</keyword>
<organism evidence="2 3">
    <name type="scientific">Colletotrichum godetiae</name>
    <dbReference type="NCBI Taxonomy" id="1209918"/>
    <lineage>
        <taxon>Eukaryota</taxon>
        <taxon>Fungi</taxon>
        <taxon>Dikarya</taxon>
        <taxon>Ascomycota</taxon>
        <taxon>Pezizomycotina</taxon>
        <taxon>Sordariomycetes</taxon>
        <taxon>Hypocreomycetidae</taxon>
        <taxon>Glomerellales</taxon>
        <taxon>Glomerellaceae</taxon>
        <taxon>Colletotrichum</taxon>
        <taxon>Colletotrichum acutatum species complex</taxon>
    </lineage>
</organism>
<evidence type="ECO:0000313" key="2">
    <source>
        <dbReference type="EMBL" id="KAK1689004.1"/>
    </source>
</evidence>
<protein>
    <submittedName>
        <fullName evidence="2">Carboxylesterase</fullName>
    </submittedName>
</protein>
<dbReference type="InterPro" id="IPR050309">
    <property type="entry name" value="Type-B_Carboxylest/Lipase"/>
</dbReference>
<accession>A0AAJ0EVP7</accession>
<dbReference type="PANTHER" id="PTHR11559">
    <property type="entry name" value="CARBOXYLESTERASE"/>
    <property type="match status" value="1"/>
</dbReference>